<dbReference type="SUPFAM" id="SSF103473">
    <property type="entry name" value="MFS general substrate transporter"/>
    <property type="match status" value="2"/>
</dbReference>
<feature type="transmembrane region" description="Helical" evidence="6">
    <location>
        <begin position="344"/>
        <end position="366"/>
    </location>
</feature>
<feature type="transmembrane region" description="Helical" evidence="6">
    <location>
        <begin position="7"/>
        <end position="28"/>
    </location>
</feature>
<comment type="caution">
    <text evidence="8">The sequence shown here is derived from an EMBL/GenBank/DDBJ whole genome shotgun (WGS) entry which is preliminary data.</text>
</comment>
<organism evidence="8 9">
    <name type="scientific">Thraustotheca clavata</name>
    <dbReference type="NCBI Taxonomy" id="74557"/>
    <lineage>
        <taxon>Eukaryota</taxon>
        <taxon>Sar</taxon>
        <taxon>Stramenopiles</taxon>
        <taxon>Oomycota</taxon>
        <taxon>Saprolegniomycetes</taxon>
        <taxon>Saprolegniales</taxon>
        <taxon>Achlyaceae</taxon>
        <taxon>Thraustotheca</taxon>
    </lineage>
</organism>
<dbReference type="AlphaFoldDB" id="A0A1V9ZDN3"/>
<feature type="transmembrane region" description="Helical" evidence="6">
    <location>
        <begin position="204"/>
        <end position="225"/>
    </location>
</feature>
<feature type="transmembrane region" description="Helical" evidence="6">
    <location>
        <begin position="106"/>
        <end position="125"/>
    </location>
</feature>
<dbReference type="GO" id="GO:0022857">
    <property type="term" value="F:transmembrane transporter activity"/>
    <property type="evidence" value="ECO:0007669"/>
    <property type="project" value="InterPro"/>
</dbReference>
<dbReference type="InterPro" id="IPR010291">
    <property type="entry name" value="Ion_channel_UNC-93"/>
</dbReference>
<dbReference type="STRING" id="74557.A0A1V9ZDN3"/>
<gene>
    <name evidence="8" type="ORF">THRCLA_07392</name>
</gene>
<feature type="transmembrane region" description="Helical" evidence="6">
    <location>
        <begin position="620"/>
        <end position="639"/>
    </location>
</feature>
<dbReference type="Proteomes" id="UP000243217">
    <property type="component" value="Unassembled WGS sequence"/>
</dbReference>
<feature type="transmembrane region" description="Helical" evidence="6">
    <location>
        <begin position="373"/>
        <end position="394"/>
    </location>
</feature>
<evidence type="ECO:0000256" key="1">
    <source>
        <dbReference type="ARBA" id="ARBA00004141"/>
    </source>
</evidence>
<dbReference type="Gene3D" id="1.20.1250.20">
    <property type="entry name" value="MFS general substrate transporter like domains"/>
    <property type="match status" value="2"/>
</dbReference>
<keyword evidence="9" id="KW-1185">Reference proteome</keyword>
<dbReference type="InterPro" id="IPR036259">
    <property type="entry name" value="MFS_trans_sf"/>
</dbReference>
<evidence type="ECO:0000256" key="3">
    <source>
        <dbReference type="ARBA" id="ARBA00022692"/>
    </source>
</evidence>
<evidence type="ECO:0000256" key="2">
    <source>
        <dbReference type="ARBA" id="ARBA00009172"/>
    </source>
</evidence>
<dbReference type="EMBL" id="JNBS01001991">
    <property type="protein sequence ID" value="OQR96047.1"/>
    <property type="molecule type" value="Genomic_DNA"/>
</dbReference>
<feature type="transmembrane region" description="Helical" evidence="6">
    <location>
        <begin position="406"/>
        <end position="428"/>
    </location>
</feature>
<dbReference type="PANTHER" id="PTHR19444">
    <property type="entry name" value="UNC-93 RELATED"/>
    <property type="match status" value="1"/>
</dbReference>
<dbReference type="GO" id="GO:0016020">
    <property type="term" value="C:membrane"/>
    <property type="evidence" value="ECO:0007669"/>
    <property type="project" value="UniProtKB-SubCell"/>
</dbReference>
<comment type="similarity">
    <text evidence="2">Belongs to the unc-93 family.</text>
</comment>
<feature type="transmembrane region" description="Helical" evidence="6">
    <location>
        <begin position="596"/>
        <end position="613"/>
    </location>
</feature>
<keyword evidence="4 6" id="KW-1133">Transmembrane helix</keyword>
<evidence type="ECO:0000256" key="5">
    <source>
        <dbReference type="ARBA" id="ARBA00023136"/>
    </source>
</evidence>
<dbReference type="Pfam" id="PF05978">
    <property type="entry name" value="UNC-93"/>
    <property type="match status" value="2"/>
</dbReference>
<feature type="domain" description="Major facilitator superfamily (MFS) profile" evidence="7">
    <location>
        <begin position="505"/>
        <end position="937"/>
    </location>
</feature>
<evidence type="ECO:0000256" key="4">
    <source>
        <dbReference type="ARBA" id="ARBA00022989"/>
    </source>
</evidence>
<reference evidence="8 9" key="1">
    <citation type="journal article" date="2014" name="Genome Biol. Evol.">
        <title>The secreted proteins of Achlya hypogyna and Thraustotheca clavata identify the ancestral oomycete secretome and reveal gene acquisitions by horizontal gene transfer.</title>
        <authorList>
            <person name="Misner I."/>
            <person name="Blouin N."/>
            <person name="Leonard G."/>
            <person name="Richards T.A."/>
            <person name="Lane C.E."/>
        </authorList>
    </citation>
    <scope>NUCLEOTIDE SEQUENCE [LARGE SCALE GENOMIC DNA]</scope>
    <source>
        <strain evidence="8 9">ATCC 34112</strain>
    </source>
</reference>
<feature type="transmembrane region" description="Helical" evidence="6">
    <location>
        <begin position="316"/>
        <end position="338"/>
    </location>
</feature>
<feature type="transmembrane region" description="Helical" evidence="6">
    <location>
        <begin position="908"/>
        <end position="929"/>
    </location>
</feature>
<dbReference type="InterPro" id="IPR051951">
    <property type="entry name" value="UNC-93_regulatory"/>
</dbReference>
<feature type="transmembrane region" description="Helical" evidence="6">
    <location>
        <begin position="720"/>
        <end position="743"/>
    </location>
</feature>
<dbReference type="PROSITE" id="PS50850">
    <property type="entry name" value="MFS"/>
    <property type="match status" value="1"/>
</dbReference>
<feature type="transmembrane region" description="Helical" evidence="6">
    <location>
        <begin position="824"/>
        <end position="844"/>
    </location>
</feature>
<evidence type="ECO:0000256" key="6">
    <source>
        <dbReference type="SAM" id="Phobius"/>
    </source>
</evidence>
<name>A0A1V9ZDN3_9STRA</name>
<protein>
    <recommendedName>
        <fullName evidence="7">Major facilitator superfamily (MFS) profile domain-containing protein</fullName>
    </recommendedName>
</protein>
<proteinExistence type="inferred from homology"/>
<dbReference type="OrthoDB" id="73498at2759"/>
<keyword evidence="5 6" id="KW-0472">Membrane</keyword>
<evidence type="ECO:0000313" key="8">
    <source>
        <dbReference type="EMBL" id="OQR96047.1"/>
    </source>
</evidence>
<evidence type="ECO:0000313" key="9">
    <source>
        <dbReference type="Proteomes" id="UP000243217"/>
    </source>
</evidence>
<feature type="transmembrane region" description="Helical" evidence="6">
    <location>
        <begin position="645"/>
        <end position="667"/>
    </location>
</feature>
<comment type="subcellular location">
    <subcellularLocation>
        <location evidence="1">Membrane</location>
        <topology evidence="1">Multi-pass membrane protein</topology>
    </subcellularLocation>
</comment>
<dbReference type="PANTHER" id="PTHR19444:SF13">
    <property type="entry name" value="PROTEIN UNC-93 HOMOLOG A"/>
    <property type="match status" value="1"/>
</dbReference>
<dbReference type="InterPro" id="IPR020846">
    <property type="entry name" value="MFS_dom"/>
</dbReference>
<keyword evidence="3 6" id="KW-0812">Transmembrane</keyword>
<sequence>MKGAGDCVRGLLVLSISFLLVFTSYNAIENLETSIIPGTCNGCDAKATCQLGNICQEKTQYSCGYACSPPFQESTLGNTTLGVVYLCFMISSMFGPIIPSMIGEKWSLVASSLCYGVFALANVGYLPLYSGYLRFAIHRLTLDKSIKKGSYLTRLGVYYAKFHGLPDTSSMGLMNGTFSAIYKMSQFTGNVLSSFVLGTLHGSISLLFMIYASISFFGSGLLIWLEPLQKVLMIRILHFNNCQKEMSNDDEIKSLIEKPLTPTFSLASVQEVWELTKDSRMVVLSPLLLFTGIQQGFISSEFTSNYIRESLGEASIGYVMAVFGVMSVFFSYVIGRVADRMGPMWAQLLACFAQFTAYFLCLWVPITKCDGQWVLILSCAVLFSLGEAAASTIPNVVLGQEFPENALNAFSLFRVYHSGAASLSFFGLKSLRYFDNSALCTTCINHSRCGFNYPLFKTLSTSITKSIYEISKENKNFHFIITNQSKVQPNQKKLKMRNATDCIKNALLLSLSFFLIFTSYSAIENLETSVMPGLSFGYKLSDHAVGTCTGCEFGSGICQLDNFCTARVQFACDEACAAPYKECKSKLGTVVLGTNYLVFALSSIAGPVVPSLFGEKASMVVGSLAYIAFALANFIVVFYPNQTTMHWFVMITSATLSGISASFLWISQGSYLTTLSVHYAEYMDIPETNAMGLFNGIFFAIFRSSQILGNLISSFVLGTLGWPASTLFLIYSVISFAGTLLLLTSIEPQDPLSPIIGESAKLLQQNHQLSIIQTIQSVFTLAIDKRMLTLTPLLLFNGMQQGFVSSEFTSTVVRQSLGRASIGNIMAVFGIVNVLSSFGFGRLADKIGTFSAQVFGFTILFAAYRGIMVVILGKDFAHESLNAFSLFRIYHAAAASMSFYFLGTLSFFGRLVLLAFFLVASIVMFGVHIRLKRSGTN</sequence>
<evidence type="ECO:0000259" key="7">
    <source>
        <dbReference type="PROSITE" id="PS50850"/>
    </source>
</evidence>
<feature type="transmembrane region" description="Helical" evidence="6">
    <location>
        <begin position="79"/>
        <end position="99"/>
    </location>
</feature>
<feature type="transmembrane region" description="Helical" evidence="6">
    <location>
        <begin position="850"/>
        <end position="872"/>
    </location>
</feature>
<accession>A0A1V9ZDN3</accession>
<feature type="transmembrane region" description="Helical" evidence="6">
    <location>
        <begin position="884"/>
        <end position="902"/>
    </location>
</feature>